<dbReference type="AlphaFoldDB" id="A0AA51RQD6"/>
<organism evidence="1 2">
    <name type="scientific">Pleionea litopenaei</name>
    <dbReference type="NCBI Taxonomy" id="3070815"/>
    <lineage>
        <taxon>Bacteria</taxon>
        <taxon>Pseudomonadati</taxon>
        <taxon>Pseudomonadota</taxon>
        <taxon>Gammaproteobacteria</taxon>
        <taxon>Oceanospirillales</taxon>
        <taxon>Pleioneaceae</taxon>
        <taxon>Pleionea</taxon>
    </lineage>
</organism>
<protein>
    <submittedName>
        <fullName evidence="1">Uncharacterized protein</fullName>
    </submittedName>
</protein>
<evidence type="ECO:0000313" key="1">
    <source>
        <dbReference type="EMBL" id="WMS85610.1"/>
    </source>
</evidence>
<accession>A0AA51RQD6</accession>
<sequence length="93" mass="10490">MTVYSVQRCNTQDEQIILDVDHWLIRIYGRQTSLSAPLHHAELTHAEICDYEGGLLSISSGGCCTNVTLTLAEFIQVFHYFGLIKEFIVEQSA</sequence>
<reference evidence="1 2" key="1">
    <citation type="submission" date="2023-08" db="EMBL/GenBank/DDBJ databases">
        <title>Pleionea litopenaei sp. nov., isolated from stomach of juvenile Litopenaeus vannamei.</title>
        <authorList>
            <person name="Rho A.M."/>
            <person name="Hwang C.Y."/>
        </authorList>
    </citation>
    <scope>NUCLEOTIDE SEQUENCE [LARGE SCALE GENOMIC DNA]</scope>
    <source>
        <strain evidence="1 2">HL-JVS1</strain>
    </source>
</reference>
<evidence type="ECO:0000313" key="2">
    <source>
        <dbReference type="Proteomes" id="UP001239782"/>
    </source>
</evidence>
<gene>
    <name evidence="1" type="ORF">Q9312_10335</name>
</gene>
<dbReference type="Proteomes" id="UP001239782">
    <property type="component" value="Chromosome"/>
</dbReference>
<dbReference type="RefSeq" id="WP_309200763.1">
    <property type="nucleotide sequence ID" value="NZ_CP133548.1"/>
</dbReference>
<proteinExistence type="predicted"/>
<dbReference type="EMBL" id="CP133548">
    <property type="protein sequence ID" value="WMS85610.1"/>
    <property type="molecule type" value="Genomic_DNA"/>
</dbReference>
<dbReference type="KEGG" id="plei:Q9312_10335"/>
<name>A0AA51RQD6_9GAMM</name>
<keyword evidence="2" id="KW-1185">Reference proteome</keyword>